<sequence length="74" mass="8192">MLMAHPAVLEELLRRYEELRTQHGEGGEGVARRLDDVSYTLCVSTGTRDIAAALVAAREQVRRSAPRRDDVVSA</sequence>
<dbReference type="Pfam" id="PF17196">
    <property type="entry name" value="DUF5133"/>
    <property type="match status" value="1"/>
</dbReference>
<evidence type="ECO:0000313" key="2">
    <source>
        <dbReference type="Proteomes" id="UP000192251"/>
    </source>
</evidence>
<dbReference type="KEGG" id="kab:B7C62_02270"/>
<gene>
    <name evidence="1" type="ORF">B7C62_02270</name>
</gene>
<proteinExistence type="predicted"/>
<dbReference type="AlphaFoldDB" id="A0ABC8BMM9"/>
<protein>
    <submittedName>
        <fullName evidence="1">DUF5133 domain-containing protein</fullName>
    </submittedName>
</protein>
<accession>A0ABC8BMM9</accession>
<dbReference type="Proteomes" id="UP000192251">
    <property type="component" value="Chromosome"/>
</dbReference>
<evidence type="ECO:0000313" key="1">
    <source>
        <dbReference type="EMBL" id="ARF71208.1"/>
    </source>
</evidence>
<dbReference type="EMBL" id="CP020563">
    <property type="protein sequence ID" value="ARF71208.1"/>
    <property type="molecule type" value="Genomic_DNA"/>
</dbReference>
<dbReference type="InterPro" id="IPR033457">
    <property type="entry name" value="DUF5133"/>
</dbReference>
<keyword evidence="2" id="KW-1185">Reference proteome</keyword>
<reference evidence="1 2" key="1">
    <citation type="submission" date="2017-04" db="EMBL/GenBank/DDBJ databases">
        <title>The complete genome sequence of Streptomyces albolongus YIM 101047, the producer of novel bafilomycins and novel odoriferous sesquiterpenoids.</title>
        <authorList>
            <person name="Yin M."/>
            <person name="Jiang Y."/>
        </authorList>
    </citation>
    <scope>NUCLEOTIDE SEQUENCE [LARGE SCALE GENOMIC DNA]</scope>
    <source>
        <strain evidence="1 2">YIM 101047</strain>
    </source>
</reference>
<dbReference type="RefSeq" id="WP_084744558.1">
    <property type="nucleotide sequence ID" value="NZ_CP020563.1"/>
</dbReference>
<organism evidence="1 2">
    <name type="scientific">Kitasatospora albolonga</name>
    <dbReference type="NCBI Taxonomy" id="68173"/>
    <lineage>
        <taxon>Bacteria</taxon>
        <taxon>Bacillati</taxon>
        <taxon>Actinomycetota</taxon>
        <taxon>Actinomycetes</taxon>
        <taxon>Kitasatosporales</taxon>
        <taxon>Streptomycetaceae</taxon>
        <taxon>Kitasatospora</taxon>
    </lineage>
</organism>
<name>A0ABC8BMM9_9ACTN</name>